<keyword evidence="4" id="KW-0808">Transferase</keyword>
<keyword evidence="8" id="KW-0378">Hydrolase</keyword>
<keyword evidence="9" id="KW-0269">Exonuclease</keyword>
<keyword evidence="7" id="KW-0255">Endonuclease</keyword>
<comment type="cofactor">
    <cofactor evidence="1">
        <name>a divalent metal cation</name>
        <dbReference type="ChEBI" id="CHEBI:60240"/>
    </cofactor>
</comment>
<evidence type="ECO:0000256" key="10">
    <source>
        <dbReference type="ARBA" id="ARBA00022840"/>
    </source>
</evidence>
<evidence type="ECO:0000256" key="2">
    <source>
        <dbReference type="ARBA" id="ARBA00005700"/>
    </source>
</evidence>
<dbReference type="GO" id="GO:0051607">
    <property type="term" value="P:defense response to virus"/>
    <property type="evidence" value="ECO:0007669"/>
    <property type="project" value="UniProtKB-KW"/>
</dbReference>
<organism evidence="14">
    <name type="scientific">Streptococcus sobrinus</name>
    <dbReference type="NCBI Taxonomy" id="1310"/>
    <lineage>
        <taxon>Bacteria</taxon>
        <taxon>Bacillati</taxon>
        <taxon>Bacillota</taxon>
        <taxon>Bacilli</taxon>
        <taxon>Lactobacillales</taxon>
        <taxon>Streptococcaceae</taxon>
        <taxon>Streptococcus</taxon>
    </lineage>
</organism>
<evidence type="ECO:0000256" key="7">
    <source>
        <dbReference type="ARBA" id="ARBA00022759"/>
    </source>
</evidence>
<evidence type="ECO:0000256" key="5">
    <source>
        <dbReference type="ARBA" id="ARBA00022722"/>
    </source>
</evidence>
<keyword evidence="11" id="KW-0051">Antiviral defense</keyword>
<protein>
    <recommendedName>
        <fullName evidence="3">CRISPR system single-strand-specific deoxyribonuclease Cas10/Csm1 (subtype III-A)</fullName>
    </recommendedName>
    <alternativeName>
        <fullName evidence="12">Cyclic oligoadenylate synthase</fullName>
    </alternativeName>
</protein>
<dbReference type="InterPro" id="IPR048693">
    <property type="entry name" value="Cmr2-like_C"/>
</dbReference>
<dbReference type="InterPro" id="IPR052117">
    <property type="entry name" value="Cas10/Csm1_subtype-III-A"/>
</dbReference>
<sequence>MNSDKINLFYGGLFHDIGKVVQRATGERKKHALIGADWFERFSDNKSISQQIRYHMASYQTNLDNDNLAYITYIADNVASGVDRRTSQEEGDQTANQKIWDTYTNQEDIFNVFGKNRSQRYFEPRELTVTTVPNFAEQSHRKFSKGDYAAILHHIEESVNLINFDESYINSALNLLEATLSFVPASTNTKEIADISLYEHSKLTAGFAAAIYDYLRDSNRTDFKKELFKNTQNFYKEQAFLLASFDLSGIQDFIYNIATKGAAKQLKARSLYLDFMSEHIVDSLLEKLELTRANLMYVGGGHAYFVFPNTPKTKHTLSDFEKSFNQFLLEQFQTRLYVAFGWSEFSASDVMSCSNSPETYRAIYQRASRKISDKKLSRYDWQTLLKLNQKGKREGRECQICHSVDGLTVYHEQTLCHICNHLRQFAKMTNSTHFLVSSNNAGLPIGPTAYLSACDEKQIKQGIEGRIYTKNDFQTGSGLSTHVFIGDYTAGSIDEYAGLSTEHLQPNGEKAGIRRLAVVRLDVDDLGAGFMAGFSYQNAGQYNTFSRTATFSRSMTQFFKVYINQFAQGKKISIIYSGGDDVFAIGTWQDIITFTIELRQNFIRWTNRKLTLSAGIGLFADKTPVSIMAGLTGELEEAAKGNKNHNKDSLALFDQHFVFDFDSFISEIYESKLPLIRSYFNQQDERGKSFAHRLLELIRSQEKIDIARLAYYLSRMEDAAKDSQKDAFKTFKTKFFKWATSGEEAKKQVEAALVLYIYESRKDTRYDNFDR</sequence>
<dbReference type="InterPro" id="IPR054767">
    <property type="entry name" value="Cas10-Cmr2_palm2"/>
</dbReference>
<dbReference type="PANTHER" id="PTHR36528:SF1">
    <property type="entry name" value="CRISPR SYSTEM SINGLE-STRAND-SPECIFIC DEOXYRIBONUCLEASE CAS10_CSM1 (SUBTYPE III-A)"/>
    <property type="match status" value="1"/>
</dbReference>
<dbReference type="Pfam" id="PF20824">
    <property type="entry name" value="Cmr2_hel_dom2"/>
    <property type="match status" value="1"/>
</dbReference>
<dbReference type="Gene3D" id="1.10.3210.10">
    <property type="entry name" value="Hypothetical protein af1432"/>
    <property type="match status" value="1"/>
</dbReference>
<dbReference type="PANTHER" id="PTHR36528">
    <property type="entry name" value="CRISPR SYSTEM SINGLE-STRAND-SPECIFIC DEOXYRIBONUCLEASE CAS10/CSM1 (SUBTYPE III-A)"/>
    <property type="match status" value="1"/>
</dbReference>
<evidence type="ECO:0000256" key="9">
    <source>
        <dbReference type="ARBA" id="ARBA00022839"/>
    </source>
</evidence>
<evidence type="ECO:0000256" key="4">
    <source>
        <dbReference type="ARBA" id="ARBA00022679"/>
    </source>
</evidence>
<dbReference type="PROSITE" id="PS50887">
    <property type="entry name" value="GGDEF"/>
    <property type="match status" value="1"/>
</dbReference>
<keyword evidence="5" id="KW-0540">Nuclease</keyword>
<dbReference type="SUPFAM" id="SSF109604">
    <property type="entry name" value="HD-domain/PDEase-like"/>
    <property type="match status" value="1"/>
</dbReference>
<keyword evidence="6" id="KW-0547">Nucleotide-binding</keyword>
<reference evidence="14" key="1">
    <citation type="submission" date="2013-09" db="EMBL/GenBank/DDBJ databases">
        <title>Nucleotide sequence analysis of clustered regularly interspaced short palindromic repeats, CRISPR, in Streptococcus sobrinus.</title>
        <authorList>
            <person name="Tamura H."/>
        </authorList>
    </citation>
    <scope>NUCLEOTIDE SEQUENCE</scope>
    <source>
        <strain evidence="14">MT615R</strain>
    </source>
</reference>
<accession>A0A090A0R6</accession>
<proteinExistence type="inferred from homology"/>
<comment type="similarity">
    <text evidence="2">Belongs to the CRISPR-associated Cas10/Csm1 family.</text>
</comment>
<dbReference type="CDD" id="cd09680">
    <property type="entry name" value="Cas10_III"/>
    <property type="match status" value="1"/>
</dbReference>
<dbReference type="InterPro" id="IPR006674">
    <property type="entry name" value="HD_domain"/>
</dbReference>
<dbReference type="GO" id="GO:0004527">
    <property type="term" value="F:exonuclease activity"/>
    <property type="evidence" value="ECO:0007669"/>
    <property type="project" value="UniProtKB-KW"/>
</dbReference>
<dbReference type="GO" id="GO:0005524">
    <property type="term" value="F:ATP binding"/>
    <property type="evidence" value="ECO:0007669"/>
    <property type="project" value="UniProtKB-KW"/>
</dbReference>
<dbReference type="Pfam" id="PF22335">
    <property type="entry name" value="Cas10-Cmr2_palm2"/>
    <property type="match status" value="1"/>
</dbReference>
<evidence type="ECO:0000256" key="12">
    <source>
        <dbReference type="ARBA" id="ARBA00032922"/>
    </source>
</evidence>
<name>A0A090A0R6_9STRE</name>
<evidence type="ECO:0000256" key="8">
    <source>
        <dbReference type="ARBA" id="ARBA00022801"/>
    </source>
</evidence>
<evidence type="ECO:0000259" key="13">
    <source>
        <dbReference type="PROSITE" id="PS50887"/>
    </source>
</evidence>
<dbReference type="NCBIfam" id="TIGR02578">
    <property type="entry name" value="cas_TM1811_Csm1"/>
    <property type="match status" value="1"/>
</dbReference>
<dbReference type="Pfam" id="PF01966">
    <property type="entry name" value="HD"/>
    <property type="match status" value="1"/>
</dbReference>
<keyword evidence="10" id="KW-0067">ATP-binding</keyword>
<evidence type="ECO:0000313" key="14">
    <source>
        <dbReference type="EMBL" id="BAP47532.1"/>
    </source>
</evidence>
<dbReference type="Pfam" id="PF18211">
    <property type="entry name" value="Csm1_B"/>
    <property type="match status" value="1"/>
</dbReference>
<dbReference type="InterPro" id="IPR043128">
    <property type="entry name" value="Rev_trsase/Diguanyl_cyclase"/>
</dbReference>
<dbReference type="AlphaFoldDB" id="A0A090A0R6"/>
<dbReference type="InterPro" id="IPR000160">
    <property type="entry name" value="GGDEF_dom"/>
</dbReference>
<dbReference type="Gene3D" id="3.30.70.270">
    <property type="match status" value="1"/>
</dbReference>
<dbReference type="GO" id="GO:0016740">
    <property type="term" value="F:transferase activity"/>
    <property type="evidence" value="ECO:0007669"/>
    <property type="project" value="UniProtKB-KW"/>
</dbReference>
<evidence type="ECO:0000256" key="1">
    <source>
        <dbReference type="ARBA" id="ARBA00001968"/>
    </source>
</evidence>
<dbReference type="EMBL" id="AB853887">
    <property type="protein sequence ID" value="BAP47532.1"/>
    <property type="molecule type" value="Genomic_DNA"/>
</dbReference>
<dbReference type="InterPro" id="IPR013408">
    <property type="entry name" value="Cas10/Csm1"/>
</dbReference>
<evidence type="ECO:0000256" key="3">
    <source>
        <dbReference type="ARBA" id="ARBA00014333"/>
    </source>
</evidence>
<feature type="domain" description="GGDEF" evidence="13">
    <location>
        <begin position="514"/>
        <end position="655"/>
    </location>
</feature>
<dbReference type="GO" id="GO:0004519">
    <property type="term" value="F:endonuclease activity"/>
    <property type="evidence" value="ECO:0007669"/>
    <property type="project" value="UniProtKB-KW"/>
</dbReference>
<dbReference type="InterPro" id="IPR041062">
    <property type="entry name" value="Csm1_B"/>
</dbReference>
<evidence type="ECO:0000256" key="11">
    <source>
        <dbReference type="ARBA" id="ARBA00023118"/>
    </source>
</evidence>
<evidence type="ECO:0000256" key="6">
    <source>
        <dbReference type="ARBA" id="ARBA00022741"/>
    </source>
</evidence>